<evidence type="ECO:0000256" key="2">
    <source>
        <dbReference type="SAM" id="SignalP"/>
    </source>
</evidence>
<dbReference type="EMBL" id="JAAAHY010000758">
    <property type="protein sequence ID" value="KAF9957843.1"/>
    <property type="molecule type" value="Genomic_DNA"/>
</dbReference>
<keyword evidence="2" id="KW-0732">Signal</keyword>
<organism evidence="3 4">
    <name type="scientific">Mortierella alpina</name>
    <name type="common">Oleaginous fungus</name>
    <name type="synonym">Mortierella renispora</name>
    <dbReference type="NCBI Taxonomy" id="64518"/>
    <lineage>
        <taxon>Eukaryota</taxon>
        <taxon>Fungi</taxon>
        <taxon>Fungi incertae sedis</taxon>
        <taxon>Mucoromycota</taxon>
        <taxon>Mortierellomycotina</taxon>
        <taxon>Mortierellomycetes</taxon>
        <taxon>Mortierellales</taxon>
        <taxon>Mortierellaceae</taxon>
        <taxon>Mortierella</taxon>
    </lineage>
</organism>
<feature type="chain" id="PRO_5040500742" evidence="2">
    <location>
        <begin position="22"/>
        <end position="310"/>
    </location>
</feature>
<dbReference type="AlphaFoldDB" id="A0A9P6J4P8"/>
<name>A0A9P6J4P8_MORAP</name>
<dbReference type="OrthoDB" id="2437006at2759"/>
<evidence type="ECO:0000256" key="1">
    <source>
        <dbReference type="SAM" id="MobiDB-lite"/>
    </source>
</evidence>
<evidence type="ECO:0000313" key="3">
    <source>
        <dbReference type="EMBL" id="KAF9957843.1"/>
    </source>
</evidence>
<protein>
    <submittedName>
        <fullName evidence="3">Uncharacterized protein</fullName>
    </submittedName>
</protein>
<keyword evidence="4" id="KW-1185">Reference proteome</keyword>
<proteinExistence type="predicted"/>
<comment type="caution">
    <text evidence="3">The sequence shown here is derived from an EMBL/GenBank/DDBJ whole genome shotgun (WGS) entry which is preliminary data.</text>
</comment>
<gene>
    <name evidence="3" type="ORF">BGZ70_009378</name>
</gene>
<feature type="compositionally biased region" description="Polar residues" evidence="1">
    <location>
        <begin position="251"/>
        <end position="262"/>
    </location>
</feature>
<feature type="signal peptide" evidence="2">
    <location>
        <begin position="1"/>
        <end position="21"/>
    </location>
</feature>
<feature type="region of interest" description="Disordered" evidence="1">
    <location>
        <begin position="251"/>
        <end position="290"/>
    </location>
</feature>
<dbReference type="Proteomes" id="UP000738359">
    <property type="component" value="Unassembled WGS sequence"/>
</dbReference>
<accession>A0A9P6J4P8</accession>
<evidence type="ECO:0000313" key="4">
    <source>
        <dbReference type="Proteomes" id="UP000738359"/>
    </source>
</evidence>
<sequence length="310" mass="32500">MRFSVTASVATLLTLAVVSKAQDANCSAVLNDYSPAAVGQYQKCYTERVYNQALVANNPPNYKDIINSVCSKSACSHSTLSSAGTKYMAACSASIDSEATASGGNILQLVKNALEVFFAEPIRASYCALDPSAVPLPPPQVTPPTYCLAADVANPSTRFVANLAIYLTEVSIRSTQAPFFIANNLDAKDVCSECSQIAVTATIEYLSKNLMPKIAQFYTPEFVQYWTKLVPEYNKLCKTTFTQTWPQGTLNTTVPNVPQGSPSAPVVPGPTASGTAGGSTPSKTPASAGSSIKPVAGAAAALMMAVALLI</sequence>
<reference evidence="3" key="1">
    <citation type="journal article" date="2020" name="Fungal Divers.">
        <title>Resolving the Mortierellaceae phylogeny through synthesis of multi-gene phylogenetics and phylogenomics.</title>
        <authorList>
            <person name="Vandepol N."/>
            <person name="Liber J."/>
            <person name="Desiro A."/>
            <person name="Na H."/>
            <person name="Kennedy M."/>
            <person name="Barry K."/>
            <person name="Grigoriev I.V."/>
            <person name="Miller A.N."/>
            <person name="O'Donnell K."/>
            <person name="Stajich J.E."/>
            <person name="Bonito G."/>
        </authorList>
    </citation>
    <scope>NUCLEOTIDE SEQUENCE</scope>
    <source>
        <strain evidence="3">CK1249</strain>
    </source>
</reference>
<feature type="compositionally biased region" description="Low complexity" evidence="1">
    <location>
        <begin position="269"/>
        <end position="285"/>
    </location>
</feature>